<feature type="non-terminal residue" evidence="15">
    <location>
        <position position="1"/>
    </location>
</feature>
<dbReference type="AlphaFoldDB" id="A0A267H6T2"/>
<proteinExistence type="predicted"/>
<protein>
    <recommendedName>
        <fullName evidence="17">PBPe domain-containing protein</fullName>
    </recommendedName>
</protein>
<evidence type="ECO:0000256" key="10">
    <source>
        <dbReference type="ARBA" id="ARBA00023303"/>
    </source>
</evidence>
<evidence type="ECO:0000256" key="2">
    <source>
        <dbReference type="ARBA" id="ARBA00022448"/>
    </source>
</evidence>
<name>A0A267H6T2_9PLAT</name>
<dbReference type="SMART" id="SM00918">
    <property type="entry name" value="Lig_chan-Glu_bd"/>
    <property type="match status" value="1"/>
</dbReference>
<dbReference type="GO" id="GO:0015276">
    <property type="term" value="F:ligand-gated monoatomic ion channel activity"/>
    <property type="evidence" value="ECO:0007669"/>
    <property type="project" value="InterPro"/>
</dbReference>
<dbReference type="FunFam" id="1.10.287.70:FF:000143">
    <property type="entry name" value="Probable glutamate receptor"/>
    <property type="match status" value="1"/>
</dbReference>
<evidence type="ECO:0000256" key="1">
    <source>
        <dbReference type="ARBA" id="ARBA00004141"/>
    </source>
</evidence>
<dbReference type="InterPro" id="IPR001320">
    <property type="entry name" value="Iontro_rcpt_C"/>
</dbReference>
<comment type="caution">
    <text evidence="15">The sequence shown here is derived from an EMBL/GenBank/DDBJ whole genome shotgun (WGS) entry which is preliminary data.</text>
</comment>
<feature type="transmembrane region" description="Helical" evidence="12">
    <location>
        <begin position="845"/>
        <end position="869"/>
    </location>
</feature>
<feature type="transmembrane region" description="Helical" evidence="12">
    <location>
        <begin position="635"/>
        <end position="656"/>
    </location>
</feature>
<evidence type="ECO:0000256" key="4">
    <source>
        <dbReference type="ARBA" id="ARBA00022989"/>
    </source>
</evidence>
<dbReference type="GO" id="GO:0016020">
    <property type="term" value="C:membrane"/>
    <property type="evidence" value="ECO:0007669"/>
    <property type="project" value="UniProtKB-SubCell"/>
</dbReference>
<dbReference type="SMART" id="SM00079">
    <property type="entry name" value="PBPe"/>
    <property type="match status" value="1"/>
</dbReference>
<keyword evidence="16" id="KW-1185">Reference proteome</keyword>
<dbReference type="Proteomes" id="UP000215902">
    <property type="component" value="Unassembled WGS sequence"/>
</dbReference>
<keyword evidence="9" id="KW-1071">Ligand-gated ion channel</keyword>
<dbReference type="EMBL" id="NIVC01000019">
    <property type="protein sequence ID" value="PAA93973.1"/>
    <property type="molecule type" value="Genomic_DNA"/>
</dbReference>
<dbReference type="SUPFAM" id="SSF53850">
    <property type="entry name" value="Periplasmic binding protein-like II"/>
    <property type="match status" value="1"/>
</dbReference>
<evidence type="ECO:0000259" key="14">
    <source>
        <dbReference type="SMART" id="SM00918"/>
    </source>
</evidence>
<evidence type="ECO:0000256" key="11">
    <source>
        <dbReference type="SAM" id="MobiDB-lite"/>
    </source>
</evidence>
<dbReference type="Gene3D" id="3.40.50.2300">
    <property type="match status" value="2"/>
</dbReference>
<keyword evidence="8" id="KW-0325">Glycoprotein</keyword>
<evidence type="ECO:0000256" key="3">
    <source>
        <dbReference type="ARBA" id="ARBA00022692"/>
    </source>
</evidence>
<reference evidence="15 16" key="1">
    <citation type="submission" date="2017-06" db="EMBL/GenBank/DDBJ databases">
        <title>A platform for efficient transgenesis in Macrostomum lignano, a flatworm model organism for stem cell research.</title>
        <authorList>
            <person name="Berezikov E."/>
        </authorList>
    </citation>
    <scope>NUCLEOTIDE SEQUENCE [LARGE SCALE GENOMIC DNA]</scope>
    <source>
        <strain evidence="15">DV1</strain>
        <tissue evidence="15">Whole organism</tissue>
    </source>
</reference>
<dbReference type="SUPFAM" id="SSF53822">
    <property type="entry name" value="Periplasmic binding protein-like I"/>
    <property type="match status" value="1"/>
</dbReference>
<dbReference type="InterPro" id="IPR015683">
    <property type="entry name" value="Ionotropic_Glu_rcpt"/>
</dbReference>
<keyword evidence="7" id="KW-0675">Receptor</keyword>
<dbReference type="Pfam" id="PF00060">
    <property type="entry name" value="Lig_chan"/>
    <property type="match status" value="1"/>
</dbReference>
<evidence type="ECO:0008006" key="17">
    <source>
        <dbReference type="Google" id="ProtNLM"/>
    </source>
</evidence>
<evidence type="ECO:0000313" key="15">
    <source>
        <dbReference type="EMBL" id="PAA93973.1"/>
    </source>
</evidence>
<feature type="transmembrane region" description="Helical" evidence="12">
    <location>
        <begin position="558"/>
        <end position="578"/>
    </location>
</feature>
<keyword evidence="6 12" id="KW-0472">Membrane</keyword>
<feature type="domain" description="Ionotropic glutamate receptor C-terminal" evidence="13">
    <location>
        <begin position="437"/>
        <end position="831"/>
    </location>
</feature>
<dbReference type="STRING" id="282301.A0A267H6T2"/>
<dbReference type="FunFam" id="3.40.190.10:FF:000024">
    <property type="entry name" value="Glutamate receptor, ionotropic, delta 1"/>
    <property type="match status" value="1"/>
</dbReference>
<dbReference type="OrthoDB" id="5984008at2759"/>
<dbReference type="InterPro" id="IPR019594">
    <property type="entry name" value="Glu/Gly-bd"/>
</dbReference>
<feature type="compositionally biased region" description="Basic and acidic residues" evidence="11">
    <location>
        <begin position="994"/>
        <end position="1004"/>
    </location>
</feature>
<evidence type="ECO:0000259" key="13">
    <source>
        <dbReference type="SMART" id="SM00079"/>
    </source>
</evidence>
<evidence type="ECO:0000256" key="8">
    <source>
        <dbReference type="ARBA" id="ARBA00023180"/>
    </source>
</evidence>
<evidence type="ECO:0000256" key="6">
    <source>
        <dbReference type="ARBA" id="ARBA00023136"/>
    </source>
</evidence>
<keyword evidence="10" id="KW-0407">Ion channel</keyword>
<dbReference type="PANTHER" id="PTHR18966">
    <property type="entry name" value="IONOTROPIC GLUTAMATE RECEPTOR"/>
    <property type="match status" value="1"/>
</dbReference>
<evidence type="ECO:0000256" key="7">
    <source>
        <dbReference type="ARBA" id="ARBA00023170"/>
    </source>
</evidence>
<evidence type="ECO:0000313" key="16">
    <source>
        <dbReference type="Proteomes" id="UP000215902"/>
    </source>
</evidence>
<evidence type="ECO:0000256" key="12">
    <source>
        <dbReference type="SAM" id="Phobius"/>
    </source>
</evidence>
<keyword evidence="2" id="KW-0813">Transport</keyword>
<accession>A0A267H6T2</accession>
<comment type="subcellular location">
    <subcellularLocation>
        <location evidence="1">Membrane</location>
        <topology evidence="1">Multi-pass membrane protein</topology>
    </subcellularLocation>
</comment>
<keyword evidence="3 12" id="KW-0812">Transmembrane</keyword>
<organism evidence="15 16">
    <name type="scientific">Macrostomum lignano</name>
    <dbReference type="NCBI Taxonomy" id="282301"/>
    <lineage>
        <taxon>Eukaryota</taxon>
        <taxon>Metazoa</taxon>
        <taxon>Spiralia</taxon>
        <taxon>Lophotrochozoa</taxon>
        <taxon>Platyhelminthes</taxon>
        <taxon>Rhabditophora</taxon>
        <taxon>Macrostomorpha</taxon>
        <taxon>Macrostomida</taxon>
        <taxon>Macrostomidae</taxon>
        <taxon>Macrostomum</taxon>
    </lineage>
</organism>
<dbReference type="Gene3D" id="3.40.190.10">
    <property type="entry name" value="Periplasmic binding protein-like II"/>
    <property type="match status" value="3"/>
</dbReference>
<feature type="region of interest" description="Disordered" evidence="11">
    <location>
        <begin position="908"/>
        <end position="1004"/>
    </location>
</feature>
<keyword evidence="5" id="KW-0406">Ion transport</keyword>
<gene>
    <name evidence="15" type="ORF">BOX15_Mlig026892g1</name>
</gene>
<evidence type="ECO:0000256" key="5">
    <source>
        <dbReference type="ARBA" id="ARBA00023065"/>
    </source>
</evidence>
<dbReference type="InterPro" id="IPR028082">
    <property type="entry name" value="Peripla_BP_I"/>
</dbReference>
<sequence>QQLGLVLILNQSVKRATITIDNMRQLWPLTLTVCLLGGAFGPSGCAAASTGTYYFLGVYEAATRDLMAAAEKAISDINSASPSILPAGSFINLTLMEIGPESLFQSVCTPANEHVLQADAILDFTPRPSCVEDLARHLDAPVMRAAMELSTGRPNVHPSPRNYMRAVASLLLRDNATRDGVMVLYDDTFDAGSILPYEDYSWYPPVYLRKIPSNPDALLAEAKSLRIADFVVAASVTNAANVVARGIALGLMGGIYHWFVTTKDLADFACPSCGAGGQVFYFRQSAANASKAAEVLSAVSASVGASIAKAREIDILLAYDSATALTKALRAQIDANGGAPMNASNVLNCFGDYSASAPARLNDFLARLRVLPKFSGVMGGVNFAGTLRNTDSTFAVTQLQFNSAGVASSAKVGTWTRAGGLAGDVSSVELTYLTKRTLNVRLIHDPPFVIKLPNGTFTGYSVEMLQGIAERMNFDYRLVEQPDGAYGVMLANGSWNGMMGALERGDADMAIGPITITAQREQVADFSVPIYDYVSLQIVLKKAAASNDQTFFLKAFTWDVWVCIIAIVTVTGFLIFFVDKVSPFSFQNRYRNDQVRDGEAEGKVFTVKESLWYVLGAYTQAGESFDPRSMSCRTIIVGFWLFGYLMMSLYTANLAAQLTVDKLVQPPQGFDELTTQATVKYTVIKDTAAYEHFQRMMNAEKNLYRYWLTSGIGNEETVNEVAALETWKYPVIERYTSVWSRMTRWGFADSTEDALKKIRQDGMAVFLDSALVKYYSAQSCDLMTVGEPFAPRPYGVALRQKSPLLKALNIAILGLNENRVTDSLKQAWWSANKVTCPTSDSSSGLSLQTLGGAFIFFCIGVGIAIIVFIGEKIVAKIYGVEWAKDETKQTKQNTLMMMVGPSTATLRASNSSIRPATGGLPRPVVGHHRSSGRASSRASGRRRSSVGPSAAYRVNGDDDGGKSAAAAAPTSAEDIELGSKPDASNSAAGGADNVVEKGVDVPPK</sequence>
<feature type="domain" description="Ionotropic glutamate receptor L-glutamate and glycine-binding" evidence="14">
    <location>
        <begin position="447"/>
        <end position="504"/>
    </location>
</feature>
<evidence type="ECO:0000256" key="9">
    <source>
        <dbReference type="ARBA" id="ARBA00023286"/>
    </source>
</evidence>
<dbReference type="Gene3D" id="1.10.287.70">
    <property type="match status" value="1"/>
</dbReference>
<dbReference type="Pfam" id="PF10613">
    <property type="entry name" value="Lig_chan-Glu_bd"/>
    <property type="match status" value="1"/>
</dbReference>
<keyword evidence="4 12" id="KW-1133">Transmembrane helix</keyword>